<dbReference type="Gene3D" id="3.40.1110.10">
    <property type="entry name" value="Calcium-transporting ATPase, cytoplasmic domain N"/>
    <property type="match status" value="1"/>
</dbReference>
<dbReference type="SFLD" id="SFLDG00002">
    <property type="entry name" value="C1.7:_P-type_atpase_like"/>
    <property type="match status" value="1"/>
</dbReference>
<dbReference type="EMBL" id="PFET01000009">
    <property type="protein sequence ID" value="PJE75892.1"/>
    <property type="molecule type" value="Genomic_DNA"/>
</dbReference>
<evidence type="ECO:0000256" key="4">
    <source>
        <dbReference type="ARBA" id="ARBA00022723"/>
    </source>
</evidence>
<dbReference type="SFLD" id="SFLDF00027">
    <property type="entry name" value="p-type_atpase"/>
    <property type="match status" value="1"/>
</dbReference>
<keyword evidence="8" id="KW-1003">Cell membrane</keyword>
<dbReference type="Gene3D" id="2.70.150.10">
    <property type="entry name" value="Calcium-transporting ATPase, cytoplasmic transduction domain A"/>
    <property type="match status" value="1"/>
</dbReference>
<dbReference type="NCBIfam" id="TIGR01494">
    <property type="entry name" value="ATPase_P-type"/>
    <property type="match status" value="1"/>
</dbReference>
<dbReference type="GO" id="GO:0016887">
    <property type="term" value="F:ATP hydrolysis activity"/>
    <property type="evidence" value="ECO:0007669"/>
    <property type="project" value="InterPro"/>
</dbReference>
<dbReference type="InterPro" id="IPR051014">
    <property type="entry name" value="Cation_Transport_ATPase_IB"/>
</dbReference>
<dbReference type="InterPro" id="IPR018303">
    <property type="entry name" value="ATPase_P-typ_P_site"/>
</dbReference>
<evidence type="ECO:0000256" key="8">
    <source>
        <dbReference type="RuleBase" id="RU362081"/>
    </source>
</evidence>
<dbReference type="AlphaFoldDB" id="A0A2M8LEL2"/>
<evidence type="ECO:0000259" key="9">
    <source>
        <dbReference type="Pfam" id="PF00122"/>
    </source>
</evidence>
<dbReference type="PANTHER" id="PTHR48085">
    <property type="entry name" value="CADMIUM/ZINC-TRANSPORTING ATPASE HMA2-RELATED"/>
    <property type="match status" value="1"/>
</dbReference>
<dbReference type="InterPro" id="IPR023299">
    <property type="entry name" value="ATPase_P-typ_cyto_dom_N"/>
</dbReference>
<feature type="transmembrane region" description="Helical" evidence="8">
    <location>
        <begin position="227"/>
        <end position="246"/>
    </location>
</feature>
<dbReference type="InterPro" id="IPR001757">
    <property type="entry name" value="P_typ_ATPase"/>
</dbReference>
<accession>A0A2M8LEL2</accession>
<feature type="domain" description="P-type ATPase A" evidence="9">
    <location>
        <begin position="112"/>
        <end position="210"/>
    </location>
</feature>
<dbReference type="Gene3D" id="3.40.50.1000">
    <property type="entry name" value="HAD superfamily/HAD-like"/>
    <property type="match status" value="1"/>
</dbReference>
<keyword evidence="6 8" id="KW-1133">Transmembrane helix</keyword>
<dbReference type="SUPFAM" id="SSF56784">
    <property type="entry name" value="HAD-like"/>
    <property type="match status" value="1"/>
</dbReference>
<dbReference type="GO" id="GO:0015086">
    <property type="term" value="F:cadmium ion transmembrane transporter activity"/>
    <property type="evidence" value="ECO:0007669"/>
    <property type="project" value="TreeGrafter"/>
</dbReference>
<dbReference type="GO" id="GO:0046872">
    <property type="term" value="F:metal ion binding"/>
    <property type="evidence" value="ECO:0007669"/>
    <property type="project" value="UniProtKB-KW"/>
</dbReference>
<dbReference type="NCBIfam" id="TIGR01525">
    <property type="entry name" value="ATPase-IB_hvy"/>
    <property type="match status" value="1"/>
</dbReference>
<evidence type="ECO:0000256" key="6">
    <source>
        <dbReference type="ARBA" id="ARBA00022989"/>
    </source>
</evidence>
<comment type="similarity">
    <text evidence="2 8">Belongs to the cation transport ATPase (P-type) (TC 3.A.3) family. Type IB subfamily.</text>
</comment>
<dbReference type="SUPFAM" id="SSF81665">
    <property type="entry name" value="Calcium ATPase, transmembrane domain M"/>
    <property type="match status" value="1"/>
</dbReference>
<dbReference type="Proteomes" id="UP000231152">
    <property type="component" value="Unassembled WGS sequence"/>
</dbReference>
<dbReference type="InterPro" id="IPR059000">
    <property type="entry name" value="ATPase_P-type_domA"/>
</dbReference>
<dbReference type="PROSITE" id="PS00154">
    <property type="entry name" value="ATPASE_E1_E2"/>
    <property type="match status" value="1"/>
</dbReference>
<keyword evidence="3 8" id="KW-0812">Transmembrane</keyword>
<dbReference type="InterPro" id="IPR023298">
    <property type="entry name" value="ATPase_P-typ_TM_dom_sf"/>
</dbReference>
<protein>
    <submittedName>
        <fullName evidence="10">Heavy metal translocating P-type ATPase</fullName>
    </submittedName>
</protein>
<feature type="transmembrane region" description="Helical" evidence="8">
    <location>
        <begin position="6"/>
        <end position="24"/>
    </location>
</feature>
<comment type="subcellular location">
    <subcellularLocation>
        <location evidence="8">Cell membrane</location>
    </subcellularLocation>
    <subcellularLocation>
        <location evidence="1">Membrane</location>
    </subcellularLocation>
</comment>
<dbReference type="InterPro" id="IPR008250">
    <property type="entry name" value="ATPase_P-typ_transduc_dom_A_sf"/>
</dbReference>
<dbReference type="Pfam" id="PF00122">
    <property type="entry name" value="E1-E2_ATPase"/>
    <property type="match status" value="1"/>
</dbReference>
<feature type="transmembrane region" description="Helical" evidence="8">
    <location>
        <begin position="61"/>
        <end position="86"/>
    </location>
</feature>
<dbReference type="Pfam" id="PF00702">
    <property type="entry name" value="Hydrolase"/>
    <property type="match status" value="1"/>
</dbReference>
<dbReference type="SUPFAM" id="SSF81653">
    <property type="entry name" value="Calcium ATPase, transduction domain A"/>
    <property type="match status" value="1"/>
</dbReference>
<dbReference type="GO" id="GO:0019829">
    <property type="term" value="F:ATPase-coupled monoatomic cation transmembrane transporter activity"/>
    <property type="evidence" value="ECO:0007669"/>
    <property type="project" value="InterPro"/>
</dbReference>
<dbReference type="InterPro" id="IPR023214">
    <property type="entry name" value="HAD_sf"/>
</dbReference>
<keyword evidence="8" id="KW-0067">ATP-binding</keyword>
<evidence type="ECO:0000256" key="3">
    <source>
        <dbReference type="ARBA" id="ARBA00022692"/>
    </source>
</evidence>
<sequence>MKKYLHLAGVLIGTVVGGGLYLFVSHSLGNDVFMVTIVLGGISGAYRIIRSALSGQLGADFIALAAIVTALVMGQYVAGVVILLMLSTGETLDAYAEGRASAELTKLLQNTPHFAHRKKSDGQLEEVAIEEVAVGDTIIIKPNEIVPVDCVVTEGEIAVDESAITGESLPVSKAVGSLVYSGSLALNQPFTARVANTSSTSRYQTIVRLVASAQEKRAPVVRLADRYAGIFTIATFALAGVAWFVSGDPVRMLAVLVVASPCPLILAAPIAMISGMSKAASRGIIIKNSIALERLARVRGLIFDKTGTLTIGKPEVVRIVQLGSLPKDAILQLAASIDQLSTHVFARALVTAAQQRQAVLVYPENFSEIIGHGASGTINSVTYTVGSLGFMRKNEMPIPDKLAELEEIARNEGLSIVCLASETAILGYITFADVIRTDVHDLFQKMHEHAMRKIVMLTGDKHAVAEKTAIAVGVKEFHAELLPEDKVMWVKKLQEKYGPLAMVGDGINDAPALAFASVGIAMAHGGATAASETGDIVISGDGVARIHDAVHIAQRSLQLAKQSIGIGMGLSIGLMVIASFGYIPPVAGAVLQEVVDVIVIINALRLSFESAT</sequence>
<gene>
    <name evidence="10" type="ORF">COV04_03030</name>
</gene>
<feature type="transmembrane region" description="Helical" evidence="8">
    <location>
        <begin position="252"/>
        <end position="273"/>
    </location>
</feature>
<evidence type="ECO:0000256" key="5">
    <source>
        <dbReference type="ARBA" id="ARBA00022967"/>
    </source>
</evidence>
<dbReference type="InterPro" id="IPR027256">
    <property type="entry name" value="P-typ_ATPase_IB"/>
</dbReference>
<dbReference type="GO" id="GO:0005886">
    <property type="term" value="C:plasma membrane"/>
    <property type="evidence" value="ECO:0007669"/>
    <property type="project" value="UniProtKB-SubCell"/>
</dbReference>
<keyword evidence="5" id="KW-1278">Translocase</keyword>
<evidence type="ECO:0000256" key="7">
    <source>
        <dbReference type="ARBA" id="ARBA00023136"/>
    </source>
</evidence>
<evidence type="ECO:0000256" key="1">
    <source>
        <dbReference type="ARBA" id="ARBA00004370"/>
    </source>
</evidence>
<dbReference type="GO" id="GO:0005524">
    <property type="term" value="F:ATP binding"/>
    <property type="evidence" value="ECO:0007669"/>
    <property type="project" value="UniProtKB-UniRule"/>
</dbReference>
<proteinExistence type="inferred from homology"/>
<feature type="transmembrane region" description="Helical" evidence="8">
    <location>
        <begin position="564"/>
        <end position="583"/>
    </location>
</feature>
<organism evidence="10 11">
    <name type="scientific">Candidatus Uhrbacteria bacterium CG10_big_fil_rev_8_21_14_0_10_48_11</name>
    <dbReference type="NCBI Taxonomy" id="1975037"/>
    <lineage>
        <taxon>Bacteria</taxon>
        <taxon>Candidatus Uhriibacteriota</taxon>
    </lineage>
</organism>
<evidence type="ECO:0000313" key="11">
    <source>
        <dbReference type="Proteomes" id="UP000231152"/>
    </source>
</evidence>
<keyword evidence="4 8" id="KW-0479">Metal-binding</keyword>
<dbReference type="SFLD" id="SFLDS00003">
    <property type="entry name" value="Haloacid_Dehalogenase"/>
    <property type="match status" value="1"/>
</dbReference>
<dbReference type="InterPro" id="IPR044492">
    <property type="entry name" value="P_typ_ATPase_HD_dom"/>
</dbReference>
<evidence type="ECO:0000256" key="2">
    <source>
        <dbReference type="ARBA" id="ARBA00006024"/>
    </source>
</evidence>
<dbReference type="PRINTS" id="PR00119">
    <property type="entry name" value="CATATPASE"/>
</dbReference>
<name>A0A2M8LEL2_9BACT</name>
<reference evidence="10 11" key="1">
    <citation type="submission" date="2017-09" db="EMBL/GenBank/DDBJ databases">
        <title>Depth-based differentiation of microbial function through sediment-hosted aquifers and enrichment of novel symbionts in the deep terrestrial subsurface.</title>
        <authorList>
            <person name="Probst A.J."/>
            <person name="Ladd B."/>
            <person name="Jarett J.K."/>
            <person name="Geller-Mcgrath D.E."/>
            <person name="Sieber C.M."/>
            <person name="Emerson J.B."/>
            <person name="Anantharaman K."/>
            <person name="Thomas B.C."/>
            <person name="Malmstrom R."/>
            <person name="Stieglmeier M."/>
            <person name="Klingl A."/>
            <person name="Woyke T."/>
            <person name="Ryan C.M."/>
            <person name="Banfield J.F."/>
        </authorList>
    </citation>
    <scope>NUCLEOTIDE SEQUENCE [LARGE SCALE GENOMIC DNA]</scope>
    <source>
        <strain evidence="10">CG10_big_fil_rev_8_21_14_0_10_48_11</strain>
    </source>
</reference>
<comment type="caution">
    <text evidence="10">The sequence shown here is derived from an EMBL/GenBank/DDBJ whole genome shotgun (WGS) entry which is preliminary data.</text>
</comment>
<dbReference type="PANTHER" id="PTHR48085:SF5">
    <property type="entry name" value="CADMIUM_ZINC-TRANSPORTING ATPASE HMA4-RELATED"/>
    <property type="match status" value="1"/>
</dbReference>
<evidence type="ECO:0000313" key="10">
    <source>
        <dbReference type="EMBL" id="PJE75892.1"/>
    </source>
</evidence>
<dbReference type="InterPro" id="IPR036412">
    <property type="entry name" value="HAD-like_sf"/>
</dbReference>
<keyword evidence="8" id="KW-0547">Nucleotide-binding</keyword>
<keyword evidence="7 8" id="KW-0472">Membrane</keyword>